<dbReference type="InterPro" id="IPR048167">
    <property type="entry name" value="AQJ64_40280-like"/>
</dbReference>
<comment type="caution">
    <text evidence="1">The sequence shown here is derived from an EMBL/GenBank/DDBJ whole genome shotgun (WGS) entry which is preliminary data.</text>
</comment>
<evidence type="ECO:0008006" key="3">
    <source>
        <dbReference type="Google" id="ProtNLM"/>
    </source>
</evidence>
<dbReference type="RefSeq" id="WP_221335731.1">
    <property type="nucleotide sequence ID" value="NZ_BAABIX010000006.1"/>
</dbReference>
<dbReference type="AlphaFoldDB" id="A0A840NZL3"/>
<proteinExistence type="predicted"/>
<sequence length="129" mass="14340">MGMRAEVEWVDSRERLPEDGTTVAAAITGRFAAGADEEDPIAGKEFWLVMPMSFVTRHFDEDGREYNDCFVDFDGYVRPPYGRDGDDPQICDDPITHWAELPTLPGTTAHYLVGEEAKAARDRALGEGT</sequence>
<organism evidence="1 2">
    <name type="scientific">Thermocatellispora tengchongensis</name>
    <dbReference type="NCBI Taxonomy" id="1073253"/>
    <lineage>
        <taxon>Bacteria</taxon>
        <taxon>Bacillati</taxon>
        <taxon>Actinomycetota</taxon>
        <taxon>Actinomycetes</taxon>
        <taxon>Streptosporangiales</taxon>
        <taxon>Streptosporangiaceae</taxon>
        <taxon>Thermocatellispora</taxon>
    </lineage>
</organism>
<dbReference type="Proteomes" id="UP000578449">
    <property type="component" value="Unassembled WGS sequence"/>
</dbReference>
<dbReference type="EMBL" id="JACHGN010000001">
    <property type="protein sequence ID" value="MBB5130600.1"/>
    <property type="molecule type" value="Genomic_DNA"/>
</dbReference>
<reference evidence="1 2" key="1">
    <citation type="submission" date="2020-08" db="EMBL/GenBank/DDBJ databases">
        <title>Genomic Encyclopedia of Type Strains, Phase IV (KMG-IV): sequencing the most valuable type-strain genomes for metagenomic binning, comparative biology and taxonomic classification.</title>
        <authorList>
            <person name="Goeker M."/>
        </authorList>
    </citation>
    <scope>NUCLEOTIDE SEQUENCE [LARGE SCALE GENOMIC DNA]</scope>
    <source>
        <strain evidence="1 2">DSM 45615</strain>
    </source>
</reference>
<gene>
    <name evidence="1" type="ORF">HNP84_000288</name>
</gene>
<keyword evidence="2" id="KW-1185">Reference proteome</keyword>
<dbReference type="NCBIfam" id="NF041588">
    <property type="entry name" value="AQJ64_40280_fam"/>
    <property type="match status" value="1"/>
</dbReference>
<protein>
    <recommendedName>
        <fullName evidence="3">Amine oxidase</fullName>
    </recommendedName>
</protein>
<evidence type="ECO:0000313" key="1">
    <source>
        <dbReference type="EMBL" id="MBB5130600.1"/>
    </source>
</evidence>
<name>A0A840NZL3_9ACTN</name>
<accession>A0A840NZL3</accession>
<evidence type="ECO:0000313" key="2">
    <source>
        <dbReference type="Proteomes" id="UP000578449"/>
    </source>
</evidence>